<dbReference type="PROSITE" id="PS50003">
    <property type="entry name" value="PH_DOMAIN"/>
    <property type="match status" value="1"/>
</dbReference>
<dbReference type="InterPro" id="IPR011993">
    <property type="entry name" value="PH-like_dom_sf"/>
</dbReference>
<gene>
    <name evidence="4" type="ORF">CU097_013371</name>
</gene>
<protein>
    <recommendedName>
        <fullName evidence="6">SEC7 domain-containing protein</fullName>
    </recommendedName>
</protein>
<evidence type="ECO:0000259" key="3">
    <source>
        <dbReference type="PROSITE" id="PS50190"/>
    </source>
</evidence>
<sequence>MLHGSCHTADIEMRYQPPQIYAFYMSSFSSCYGSVQNNSSEVEYARRIWEHDETVYNDLSHIVEWIGNGEASSHAILTYYMAYFDFKSVKLEQAFRMLCSKLHLRGETQQIDRILYAFADRYFQCNPQCIFGTIDVVYSIIYSLLLLNTDLHVAQGDHKRMSRNDFIKNTMNAIHTQLNAPTYASDSLRDNHLGSGISLYRAPSTHSSISSRSCINDSNIECAPRHESCPPLGSKAWDMEIIHLLKQMYVNIRNNQISDPSASAATSSSTSRMSIVIKRSVGTLIGKNNHCEENPVARPASFSSTNHYPSTTSTRSSVSTQYQSIASHLQHTELPNVYTSNAPYYKEGIAIRKHLLEKANQKAKYRDWKECFMVVDRSEIRMYKLESSSQIQNQRRRSTNRLRNFTSRSSSVSDSASKVSDYSMTDAVGGGDWLSRAQMIGSIDLKHALANALPSGYSRQRQHAFAVQQANGAVHLFQVGSADQVHEWVSTCNYWAARESKGPLASGISSMEYGWGHCLDRVHEPVVIHEWQPPNPPMMHSLLDEVSQFKALCKHVEELNIELDAHRDLKPRIEHRFSGTNSKSGTRAMINWENKSHYLLHEIIKYQNYCNSIEKSLELQNKVMSS</sequence>
<feature type="domain" description="SEC7" evidence="3">
    <location>
        <begin position="16"/>
        <end position="212"/>
    </location>
</feature>
<name>A0A367K3S9_RHIAZ</name>
<dbReference type="Gene3D" id="2.30.29.30">
    <property type="entry name" value="Pleckstrin-homology domain (PH domain)/Phosphotyrosine-binding domain (PTB)"/>
    <property type="match status" value="1"/>
</dbReference>
<dbReference type="GO" id="GO:0032012">
    <property type="term" value="P:regulation of ARF protein signal transduction"/>
    <property type="evidence" value="ECO:0007669"/>
    <property type="project" value="InterPro"/>
</dbReference>
<dbReference type="InterPro" id="IPR035999">
    <property type="entry name" value="Sec7_dom_sf"/>
</dbReference>
<evidence type="ECO:0000256" key="1">
    <source>
        <dbReference type="SAM" id="MobiDB-lite"/>
    </source>
</evidence>
<dbReference type="PANTHER" id="PTHR10663:SF373">
    <property type="entry name" value="PH AND SEC7 DOMAIN-CONTAINING PROTEIN C11E3.11C"/>
    <property type="match status" value="1"/>
</dbReference>
<comment type="caution">
    <text evidence="4">The sequence shown here is derived from an EMBL/GenBank/DDBJ whole genome shotgun (WGS) entry which is preliminary data.</text>
</comment>
<proteinExistence type="predicted"/>
<dbReference type="PANTHER" id="PTHR10663">
    <property type="entry name" value="GUANYL-NUCLEOTIDE EXCHANGE FACTOR"/>
    <property type="match status" value="1"/>
</dbReference>
<dbReference type="Pfam" id="PF01369">
    <property type="entry name" value="Sec7"/>
    <property type="match status" value="1"/>
</dbReference>
<dbReference type="AlphaFoldDB" id="A0A367K3S9"/>
<keyword evidence="5" id="KW-1185">Reference proteome</keyword>
<dbReference type="EMBL" id="PJQL01000336">
    <property type="protein sequence ID" value="RCH96795.1"/>
    <property type="molecule type" value="Genomic_DNA"/>
</dbReference>
<reference evidence="4 5" key="1">
    <citation type="journal article" date="2018" name="G3 (Bethesda)">
        <title>Phylogenetic and Phylogenomic Definition of Rhizopus Species.</title>
        <authorList>
            <person name="Gryganskyi A.P."/>
            <person name="Golan J."/>
            <person name="Dolatabadi S."/>
            <person name="Mondo S."/>
            <person name="Robb S."/>
            <person name="Idnurm A."/>
            <person name="Muszewska A."/>
            <person name="Steczkiewicz K."/>
            <person name="Masonjones S."/>
            <person name="Liao H.L."/>
            <person name="Gajdeczka M.T."/>
            <person name="Anike F."/>
            <person name="Vuek A."/>
            <person name="Anishchenko I.M."/>
            <person name="Voigt K."/>
            <person name="de Hoog G.S."/>
            <person name="Smith M.E."/>
            <person name="Heitman J."/>
            <person name="Vilgalys R."/>
            <person name="Stajich J.E."/>
        </authorList>
    </citation>
    <scope>NUCLEOTIDE SEQUENCE [LARGE SCALE GENOMIC DNA]</scope>
    <source>
        <strain evidence="4 5">CBS 357.93</strain>
    </source>
</reference>
<evidence type="ECO:0000313" key="5">
    <source>
        <dbReference type="Proteomes" id="UP000252139"/>
    </source>
</evidence>
<dbReference type="SUPFAM" id="SSF48425">
    <property type="entry name" value="Sec7 domain"/>
    <property type="match status" value="1"/>
</dbReference>
<organism evidence="4 5">
    <name type="scientific">Rhizopus azygosporus</name>
    <name type="common">Rhizopus microsporus var. azygosporus</name>
    <dbReference type="NCBI Taxonomy" id="86630"/>
    <lineage>
        <taxon>Eukaryota</taxon>
        <taxon>Fungi</taxon>
        <taxon>Fungi incertae sedis</taxon>
        <taxon>Mucoromycota</taxon>
        <taxon>Mucoromycotina</taxon>
        <taxon>Mucoromycetes</taxon>
        <taxon>Mucorales</taxon>
        <taxon>Mucorineae</taxon>
        <taxon>Rhizopodaceae</taxon>
        <taxon>Rhizopus</taxon>
    </lineage>
</organism>
<dbReference type="InterPro" id="IPR001849">
    <property type="entry name" value="PH_domain"/>
</dbReference>
<feature type="region of interest" description="Disordered" evidence="1">
    <location>
        <begin position="295"/>
        <end position="316"/>
    </location>
</feature>
<dbReference type="SMART" id="SM00233">
    <property type="entry name" value="PH"/>
    <property type="match status" value="1"/>
</dbReference>
<feature type="domain" description="PH" evidence="2">
    <location>
        <begin position="349"/>
        <end position="497"/>
    </location>
</feature>
<dbReference type="Pfam" id="PF15410">
    <property type="entry name" value="PH_9"/>
    <property type="match status" value="1"/>
</dbReference>
<evidence type="ECO:0008006" key="6">
    <source>
        <dbReference type="Google" id="ProtNLM"/>
    </source>
</evidence>
<dbReference type="SUPFAM" id="SSF50729">
    <property type="entry name" value="PH domain-like"/>
    <property type="match status" value="1"/>
</dbReference>
<feature type="region of interest" description="Disordered" evidence="1">
    <location>
        <begin position="389"/>
        <end position="416"/>
    </location>
</feature>
<dbReference type="OrthoDB" id="2157641at2759"/>
<evidence type="ECO:0000313" key="4">
    <source>
        <dbReference type="EMBL" id="RCH96795.1"/>
    </source>
</evidence>
<dbReference type="GO" id="GO:0005085">
    <property type="term" value="F:guanyl-nucleotide exchange factor activity"/>
    <property type="evidence" value="ECO:0007669"/>
    <property type="project" value="InterPro"/>
</dbReference>
<evidence type="ECO:0000259" key="2">
    <source>
        <dbReference type="PROSITE" id="PS50003"/>
    </source>
</evidence>
<dbReference type="PROSITE" id="PS50190">
    <property type="entry name" value="SEC7"/>
    <property type="match status" value="1"/>
</dbReference>
<dbReference type="InterPro" id="IPR023394">
    <property type="entry name" value="Sec7_C_sf"/>
</dbReference>
<dbReference type="Gene3D" id="1.10.1000.11">
    <property type="entry name" value="Arf Nucleotide-binding Site Opener,domain 2"/>
    <property type="match status" value="1"/>
</dbReference>
<dbReference type="InterPro" id="IPR041681">
    <property type="entry name" value="PH_9"/>
</dbReference>
<accession>A0A367K3S9</accession>
<dbReference type="Proteomes" id="UP000252139">
    <property type="component" value="Unassembled WGS sequence"/>
</dbReference>
<dbReference type="STRING" id="86630.A0A367K3S9"/>
<dbReference type="InterPro" id="IPR000904">
    <property type="entry name" value="Sec7_dom"/>
</dbReference>
<feature type="compositionally biased region" description="Low complexity" evidence="1">
    <location>
        <begin position="407"/>
        <end position="416"/>
    </location>
</feature>
<dbReference type="SMART" id="SM00222">
    <property type="entry name" value="Sec7"/>
    <property type="match status" value="1"/>
</dbReference>